<comment type="caution">
    <text evidence="1">The sequence shown here is derived from an EMBL/GenBank/DDBJ whole genome shotgun (WGS) entry which is preliminary data.</text>
</comment>
<name>A0A0D1LRG4_9MYCO</name>
<proteinExistence type="predicted"/>
<dbReference type="AlphaFoldDB" id="A0A0D1LRG4"/>
<dbReference type="EMBL" id="JXST01000002">
    <property type="protein sequence ID" value="KIU18671.1"/>
    <property type="molecule type" value="Genomic_DNA"/>
</dbReference>
<protein>
    <submittedName>
        <fullName evidence="1">Uncharacterized protein</fullName>
    </submittedName>
</protein>
<sequence length="139" mass="14981">MDSNPPSESLITALSQARIPAANHEFIRQLTDAARADGYRVVDQPGKPYVIAKRSNGSRDLHIYYGATNGFTSEDEVINIAGGEMSRGESGSRKGTWYVLHPVNEARVGGERGQDVRRTAAFCECGMQLSLTGACASCD</sequence>
<dbReference type="PATRIC" id="fig|280871.6.peg.350"/>
<reference evidence="1 2" key="1">
    <citation type="submission" date="2015-01" db="EMBL/GenBank/DDBJ databases">
        <title>Genome sequence of Mycobacterium llatzerense and Mycobacterium immunogenum recovered from brain abscess.</title>
        <authorList>
            <person name="Greninger A.L."/>
            <person name="Langelier C."/>
            <person name="Cunningham G."/>
            <person name="Chiu C.Y."/>
            <person name="Miller S."/>
        </authorList>
    </citation>
    <scope>NUCLEOTIDE SEQUENCE [LARGE SCALE GENOMIC DNA]</scope>
    <source>
        <strain evidence="1 2">CLUC14</strain>
    </source>
</reference>
<organism evidence="1 2">
    <name type="scientific">Mycolicibacterium llatzerense</name>
    <dbReference type="NCBI Taxonomy" id="280871"/>
    <lineage>
        <taxon>Bacteria</taxon>
        <taxon>Bacillati</taxon>
        <taxon>Actinomycetota</taxon>
        <taxon>Actinomycetes</taxon>
        <taxon>Mycobacteriales</taxon>
        <taxon>Mycobacteriaceae</taxon>
        <taxon>Mycolicibacterium</taxon>
    </lineage>
</organism>
<gene>
    <name evidence="1" type="ORF">TL10_01720</name>
</gene>
<keyword evidence="2" id="KW-1185">Reference proteome</keyword>
<dbReference type="Proteomes" id="UP000032221">
    <property type="component" value="Unassembled WGS sequence"/>
</dbReference>
<evidence type="ECO:0000313" key="2">
    <source>
        <dbReference type="Proteomes" id="UP000032221"/>
    </source>
</evidence>
<evidence type="ECO:0000313" key="1">
    <source>
        <dbReference type="EMBL" id="KIU18671.1"/>
    </source>
</evidence>
<accession>A0A0D1LRG4</accession>